<dbReference type="Proteomes" id="UP001341444">
    <property type="component" value="Unassembled WGS sequence"/>
</dbReference>
<dbReference type="RefSeq" id="WP_232317596.1">
    <property type="nucleotide sequence ID" value="NZ_JARMAB010000012.1"/>
</dbReference>
<dbReference type="Pfam" id="PF19767">
    <property type="entry name" value="DUF6254"/>
    <property type="match status" value="1"/>
</dbReference>
<evidence type="ECO:0000313" key="2">
    <source>
        <dbReference type="EMBL" id="MED1203324.1"/>
    </source>
</evidence>
<evidence type="ECO:0000256" key="1">
    <source>
        <dbReference type="SAM" id="MobiDB-lite"/>
    </source>
</evidence>
<protein>
    <submittedName>
        <fullName evidence="2">DUF6254 family protein</fullName>
    </submittedName>
</protein>
<name>A0ABU6MGB5_9BACI</name>
<dbReference type="EMBL" id="JARMAB010000012">
    <property type="protein sequence ID" value="MED1203324.1"/>
    <property type="molecule type" value="Genomic_DNA"/>
</dbReference>
<dbReference type="InterPro" id="IPR046221">
    <property type="entry name" value="DUF6254"/>
</dbReference>
<organism evidence="2 3">
    <name type="scientific">Heyndrickxia acidicola</name>
    <dbReference type="NCBI Taxonomy" id="209389"/>
    <lineage>
        <taxon>Bacteria</taxon>
        <taxon>Bacillati</taxon>
        <taxon>Bacillota</taxon>
        <taxon>Bacilli</taxon>
        <taxon>Bacillales</taxon>
        <taxon>Bacillaceae</taxon>
        <taxon>Heyndrickxia</taxon>
    </lineage>
</organism>
<sequence>MTKSKHEQERQWKVRKQSQNPHGKVTSLEEFAEDVGSVSNKKKK</sequence>
<gene>
    <name evidence="2" type="ORF">P4T90_09555</name>
</gene>
<feature type="compositionally biased region" description="Basic and acidic residues" evidence="1">
    <location>
        <begin position="1"/>
        <end position="12"/>
    </location>
</feature>
<reference evidence="2 3" key="1">
    <citation type="submission" date="2023-03" db="EMBL/GenBank/DDBJ databases">
        <title>Bacillus Genome Sequencing.</title>
        <authorList>
            <person name="Dunlap C."/>
        </authorList>
    </citation>
    <scope>NUCLEOTIDE SEQUENCE [LARGE SCALE GENOMIC DNA]</scope>
    <source>
        <strain evidence="2 3">B-23453</strain>
    </source>
</reference>
<feature type="region of interest" description="Disordered" evidence="1">
    <location>
        <begin position="1"/>
        <end position="44"/>
    </location>
</feature>
<evidence type="ECO:0000313" key="3">
    <source>
        <dbReference type="Proteomes" id="UP001341444"/>
    </source>
</evidence>
<comment type="caution">
    <text evidence="2">The sequence shown here is derived from an EMBL/GenBank/DDBJ whole genome shotgun (WGS) entry which is preliminary data.</text>
</comment>
<keyword evidence="3" id="KW-1185">Reference proteome</keyword>
<proteinExistence type="predicted"/>
<accession>A0ABU6MGB5</accession>